<organism evidence="1 2">
    <name type="scientific">Lentilactobacillus kisonensis F0435</name>
    <dbReference type="NCBI Taxonomy" id="797516"/>
    <lineage>
        <taxon>Bacteria</taxon>
        <taxon>Bacillati</taxon>
        <taxon>Bacillota</taxon>
        <taxon>Bacilli</taxon>
        <taxon>Lactobacillales</taxon>
        <taxon>Lactobacillaceae</taxon>
        <taxon>Lentilactobacillus</taxon>
    </lineage>
</organism>
<evidence type="ECO:0000313" key="1">
    <source>
        <dbReference type="EMBL" id="EHO53133.1"/>
    </source>
</evidence>
<accession>H1LDM3</accession>
<gene>
    <name evidence="1" type="ORF">HMPREF9104_00698</name>
</gene>
<name>H1LDM3_9LACO</name>
<dbReference type="HOGENOM" id="CLU_3311766_0_0_9"/>
<comment type="caution">
    <text evidence="1">The sequence shown here is derived from an EMBL/GenBank/DDBJ whole genome shotgun (WGS) entry which is preliminary data.</text>
</comment>
<proteinExistence type="predicted"/>
<dbReference type="Proteomes" id="UP000005025">
    <property type="component" value="Unassembled WGS sequence"/>
</dbReference>
<evidence type="ECO:0000313" key="2">
    <source>
        <dbReference type="Proteomes" id="UP000005025"/>
    </source>
</evidence>
<reference evidence="1 2" key="1">
    <citation type="submission" date="2011-09" db="EMBL/GenBank/DDBJ databases">
        <authorList>
            <person name="Weinstock G."/>
            <person name="Sodergren E."/>
            <person name="Clifton S."/>
            <person name="Fulton L."/>
            <person name="Fulton B."/>
            <person name="Courtney L."/>
            <person name="Fronick C."/>
            <person name="Harrison M."/>
            <person name="Strong C."/>
            <person name="Farmer C."/>
            <person name="Delahaunty K."/>
            <person name="Markovic C."/>
            <person name="Hall O."/>
            <person name="Minx P."/>
            <person name="Tomlinson C."/>
            <person name="Mitreva M."/>
            <person name="Hou S."/>
            <person name="Chen J."/>
            <person name="Wollam A."/>
            <person name="Pepin K.H."/>
            <person name="Johnson M."/>
            <person name="Bhonagiri V."/>
            <person name="Zhang X."/>
            <person name="Suruliraj S."/>
            <person name="Warren W."/>
            <person name="Chinwalla A."/>
            <person name="Mardis E.R."/>
            <person name="Wilson R.K."/>
        </authorList>
    </citation>
    <scope>NUCLEOTIDE SEQUENCE [LARGE SCALE GENOMIC DNA]</scope>
    <source>
        <strain evidence="1 2">F0435</strain>
    </source>
</reference>
<protein>
    <submittedName>
        <fullName evidence="1">Uncharacterized protein</fullName>
    </submittedName>
</protein>
<dbReference type="EMBL" id="AGRJ01000072">
    <property type="protein sequence ID" value="EHO53133.1"/>
    <property type="molecule type" value="Genomic_DNA"/>
</dbReference>
<dbReference type="AlphaFoldDB" id="H1LDM3"/>
<sequence length="39" mass="4349">MDNNLTQILNYKCMRSVASNPARLILSKLQKSLTVVTAI</sequence>